<dbReference type="KEGG" id="ccot:CCAX7_16890"/>
<accession>A0A402CYV2</accession>
<gene>
    <name evidence="1" type="ORF">CCAX7_16890</name>
</gene>
<reference evidence="1 2" key="1">
    <citation type="journal article" date="2019" name="Int. J. Syst. Evol. Microbiol.">
        <title>Capsulimonas corticalis gen. nov., sp. nov., an aerobic capsulated bacterium, of a novel bacterial order, Capsulimonadales ord. nov., of the class Armatimonadia of the phylum Armatimonadetes.</title>
        <authorList>
            <person name="Li J."/>
            <person name="Kudo C."/>
            <person name="Tonouchi A."/>
        </authorList>
    </citation>
    <scope>NUCLEOTIDE SEQUENCE [LARGE SCALE GENOMIC DNA]</scope>
    <source>
        <strain evidence="1 2">AX-7</strain>
    </source>
</reference>
<dbReference type="AlphaFoldDB" id="A0A402CYV2"/>
<keyword evidence="2" id="KW-1185">Reference proteome</keyword>
<protein>
    <submittedName>
        <fullName evidence="1">Uncharacterized protein</fullName>
    </submittedName>
</protein>
<organism evidence="1 2">
    <name type="scientific">Capsulimonas corticalis</name>
    <dbReference type="NCBI Taxonomy" id="2219043"/>
    <lineage>
        <taxon>Bacteria</taxon>
        <taxon>Bacillati</taxon>
        <taxon>Armatimonadota</taxon>
        <taxon>Armatimonadia</taxon>
        <taxon>Capsulimonadales</taxon>
        <taxon>Capsulimonadaceae</taxon>
        <taxon>Capsulimonas</taxon>
    </lineage>
</organism>
<name>A0A402CYV2_9BACT</name>
<dbReference type="EMBL" id="AP025739">
    <property type="protein sequence ID" value="BDI29638.1"/>
    <property type="molecule type" value="Genomic_DNA"/>
</dbReference>
<dbReference type="Proteomes" id="UP000287394">
    <property type="component" value="Chromosome"/>
</dbReference>
<evidence type="ECO:0000313" key="2">
    <source>
        <dbReference type="Proteomes" id="UP000287394"/>
    </source>
</evidence>
<evidence type="ECO:0000313" key="1">
    <source>
        <dbReference type="EMBL" id="BDI29638.1"/>
    </source>
</evidence>
<sequence length="67" mass="7029">MLKRPLKYAVIAALGAGALLPIAYAALKPALKHAMIIPALVFKTTLPVDAVAITPDGKFVWDASSVK</sequence>
<dbReference type="RefSeq" id="WP_119322494.1">
    <property type="nucleotide sequence ID" value="NZ_AP025739.1"/>
</dbReference>
<proteinExistence type="predicted"/>